<protein>
    <recommendedName>
        <fullName evidence="3">Granulins domain-containing protein</fullName>
    </recommendedName>
</protein>
<dbReference type="EMBL" id="GECU01008560">
    <property type="protein sequence ID" value="JAS99146.1"/>
    <property type="molecule type" value="Transcribed_RNA"/>
</dbReference>
<keyword evidence="1" id="KW-0732">Signal</keyword>
<sequence length="124" mass="13619">MNTMKTSLLLFSVVLAVIISLVESRCGTSGCACSNELNGNCCPGYRCGQHQRCVEPVVERAEFLYPFQYDCGYGYNDCGVPQYGPQFPQIGFPNYGYYGGLAALGNNYVGRGFGGYRTPLVNYF</sequence>
<feature type="signal peptide" evidence="1">
    <location>
        <begin position="1"/>
        <end position="24"/>
    </location>
</feature>
<organism evidence="2">
    <name type="scientific">Homalodisca liturata</name>
    <dbReference type="NCBI Taxonomy" id="320908"/>
    <lineage>
        <taxon>Eukaryota</taxon>
        <taxon>Metazoa</taxon>
        <taxon>Ecdysozoa</taxon>
        <taxon>Arthropoda</taxon>
        <taxon>Hexapoda</taxon>
        <taxon>Insecta</taxon>
        <taxon>Pterygota</taxon>
        <taxon>Neoptera</taxon>
        <taxon>Paraneoptera</taxon>
        <taxon>Hemiptera</taxon>
        <taxon>Auchenorrhyncha</taxon>
        <taxon>Membracoidea</taxon>
        <taxon>Cicadellidae</taxon>
        <taxon>Cicadellinae</taxon>
        <taxon>Proconiini</taxon>
        <taxon>Homalodisca</taxon>
    </lineage>
</organism>
<proteinExistence type="predicted"/>
<gene>
    <name evidence="2" type="ORF">g.8940</name>
</gene>
<evidence type="ECO:0008006" key="3">
    <source>
        <dbReference type="Google" id="ProtNLM"/>
    </source>
</evidence>
<accession>A0A1B6JIM5</accession>
<evidence type="ECO:0000313" key="2">
    <source>
        <dbReference type="EMBL" id="JAS99146.1"/>
    </source>
</evidence>
<dbReference type="AlphaFoldDB" id="A0A1B6JIM5"/>
<reference evidence="2" key="1">
    <citation type="submission" date="2015-11" db="EMBL/GenBank/DDBJ databases">
        <title>De novo transcriptome assembly of four potential Pierce s Disease insect vectors from Arizona vineyards.</title>
        <authorList>
            <person name="Tassone E.E."/>
        </authorList>
    </citation>
    <scope>NUCLEOTIDE SEQUENCE</scope>
</reference>
<evidence type="ECO:0000256" key="1">
    <source>
        <dbReference type="SAM" id="SignalP"/>
    </source>
</evidence>
<feature type="chain" id="PRO_5008585876" description="Granulins domain-containing protein" evidence="1">
    <location>
        <begin position="25"/>
        <end position="124"/>
    </location>
</feature>
<name>A0A1B6JIM5_9HEMI</name>